<protein>
    <submittedName>
        <fullName evidence="9">Putative tick cistatins 1</fullName>
    </submittedName>
</protein>
<dbReference type="GO" id="GO:0005737">
    <property type="term" value="C:cytoplasm"/>
    <property type="evidence" value="ECO:0007669"/>
    <property type="project" value="TreeGrafter"/>
</dbReference>
<dbReference type="PANTHER" id="PTHR46186">
    <property type="entry name" value="CYSTATIN"/>
    <property type="match status" value="1"/>
</dbReference>
<keyword evidence="4" id="KW-0646">Protease inhibitor</keyword>
<dbReference type="Gene3D" id="3.10.450.10">
    <property type="match status" value="1"/>
</dbReference>
<feature type="domain" description="Cystatin" evidence="8">
    <location>
        <begin position="32"/>
        <end position="140"/>
    </location>
</feature>
<evidence type="ECO:0000256" key="6">
    <source>
        <dbReference type="ARBA" id="ARBA00022729"/>
    </source>
</evidence>
<dbReference type="EMBL" id="GANP01012311">
    <property type="protein sequence ID" value="JAB72157.1"/>
    <property type="molecule type" value="mRNA"/>
</dbReference>
<organism evidence="9">
    <name type="scientific">Ixodes ricinus</name>
    <name type="common">Common tick</name>
    <name type="synonym">Acarus ricinus</name>
    <dbReference type="NCBI Taxonomy" id="34613"/>
    <lineage>
        <taxon>Eukaryota</taxon>
        <taxon>Metazoa</taxon>
        <taxon>Ecdysozoa</taxon>
        <taxon>Arthropoda</taxon>
        <taxon>Chelicerata</taxon>
        <taxon>Arachnida</taxon>
        <taxon>Acari</taxon>
        <taxon>Parasitiformes</taxon>
        <taxon>Ixodida</taxon>
        <taxon>Ixodoidea</taxon>
        <taxon>Ixodidae</taxon>
        <taxon>Ixodinae</taxon>
        <taxon>Ixodes</taxon>
    </lineage>
</organism>
<comment type="similarity">
    <text evidence="2">Belongs to the cystatin family.</text>
</comment>
<proteinExistence type="evidence at transcript level"/>
<accession>V5HB88</accession>
<evidence type="ECO:0000256" key="7">
    <source>
        <dbReference type="SAM" id="SignalP"/>
    </source>
</evidence>
<dbReference type="AlphaFoldDB" id="V5HB88"/>
<sequence>MGFLPRAWIVLLSSLYVSIDLLGGNGASTRGHLLGGWTVQNASGNPKYLQLAHAVISNQTKTHDYYDTVLNLTAVETQVVAGVNYKLNFTTAKSICKTTEKAYSMECCLPEVNEAERSCMAVVYEIPWLNQTSTTTFRNSGSADCWRAEK</sequence>
<comment type="subcellular location">
    <subcellularLocation>
        <location evidence="1">Secreted</location>
    </subcellularLocation>
</comment>
<name>V5HB88_IXORI</name>
<evidence type="ECO:0000259" key="8">
    <source>
        <dbReference type="SMART" id="SM00043"/>
    </source>
</evidence>
<dbReference type="Pfam" id="PF00031">
    <property type="entry name" value="Cystatin"/>
    <property type="match status" value="1"/>
</dbReference>
<reference evidence="9" key="1">
    <citation type="journal article" date="2015" name="Sci. Rep.">
        <title>Tissue- and time-dependent transcription in Ixodes ricinus salivary glands and midguts when blood feeding on the vertebrate host.</title>
        <authorList>
            <person name="Kotsyfakis M."/>
            <person name="Schwarz A."/>
            <person name="Erhart J."/>
            <person name="Ribeiro J.M."/>
        </authorList>
    </citation>
    <scope>NUCLEOTIDE SEQUENCE</scope>
    <source>
        <tissue evidence="9">Salivary gland and midgut</tissue>
    </source>
</reference>
<evidence type="ECO:0000256" key="1">
    <source>
        <dbReference type="ARBA" id="ARBA00004613"/>
    </source>
</evidence>
<keyword evidence="3" id="KW-0964">Secreted</keyword>
<evidence type="ECO:0000256" key="3">
    <source>
        <dbReference type="ARBA" id="ARBA00022525"/>
    </source>
</evidence>
<keyword evidence="5" id="KW-0789">Thiol protease inhibitor</keyword>
<dbReference type="GO" id="GO:0004869">
    <property type="term" value="F:cysteine-type endopeptidase inhibitor activity"/>
    <property type="evidence" value="ECO:0007669"/>
    <property type="project" value="UniProtKB-KW"/>
</dbReference>
<evidence type="ECO:0000313" key="9">
    <source>
        <dbReference type="EMBL" id="JAB72157.1"/>
    </source>
</evidence>
<dbReference type="CDD" id="cd00042">
    <property type="entry name" value="CY"/>
    <property type="match status" value="1"/>
</dbReference>
<dbReference type="GO" id="GO:0031982">
    <property type="term" value="C:vesicle"/>
    <property type="evidence" value="ECO:0007669"/>
    <property type="project" value="TreeGrafter"/>
</dbReference>
<dbReference type="GO" id="GO:0005615">
    <property type="term" value="C:extracellular space"/>
    <property type="evidence" value="ECO:0007669"/>
    <property type="project" value="TreeGrafter"/>
</dbReference>
<evidence type="ECO:0000256" key="5">
    <source>
        <dbReference type="ARBA" id="ARBA00022704"/>
    </source>
</evidence>
<feature type="signal peptide" evidence="7">
    <location>
        <begin position="1"/>
        <end position="26"/>
    </location>
</feature>
<dbReference type="SUPFAM" id="SSF54403">
    <property type="entry name" value="Cystatin/monellin"/>
    <property type="match status" value="1"/>
</dbReference>
<dbReference type="MEROPS" id="I25.049"/>
<dbReference type="SMART" id="SM00043">
    <property type="entry name" value="CY"/>
    <property type="match status" value="1"/>
</dbReference>
<evidence type="ECO:0000256" key="2">
    <source>
        <dbReference type="ARBA" id="ARBA00009403"/>
    </source>
</evidence>
<dbReference type="InterPro" id="IPR000010">
    <property type="entry name" value="Cystatin_dom"/>
</dbReference>
<keyword evidence="6 7" id="KW-0732">Signal</keyword>
<evidence type="ECO:0000256" key="4">
    <source>
        <dbReference type="ARBA" id="ARBA00022690"/>
    </source>
</evidence>
<dbReference type="InterPro" id="IPR046350">
    <property type="entry name" value="Cystatin_sf"/>
</dbReference>
<feature type="chain" id="PRO_5018703967" evidence="7">
    <location>
        <begin position="27"/>
        <end position="150"/>
    </location>
</feature>
<dbReference type="PANTHER" id="PTHR46186:SF2">
    <property type="entry name" value="CYSTATIN"/>
    <property type="match status" value="1"/>
</dbReference>